<dbReference type="SUPFAM" id="SSF88946">
    <property type="entry name" value="Sigma2 domain of RNA polymerase sigma factors"/>
    <property type="match status" value="1"/>
</dbReference>
<organism evidence="7 8">
    <name type="scientific">Selenomonas ruminantium</name>
    <dbReference type="NCBI Taxonomy" id="971"/>
    <lineage>
        <taxon>Bacteria</taxon>
        <taxon>Bacillati</taxon>
        <taxon>Bacillota</taxon>
        <taxon>Negativicutes</taxon>
        <taxon>Selenomonadales</taxon>
        <taxon>Selenomonadaceae</taxon>
        <taxon>Selenomonas</taxon>
    </lineage>
</organism>
<dbReference type="PANTHER" id="PTHR30385:SF4">
    <property type="entry name" value="RNA POLYMERASE SIGMA-E FACTOR"/>
    <property type="match status" value="1"/>
</dbReference>
<dbReference type="OrthoDB" id="1669753at2"/>
<evidence type="ECO:0000256" key="1">
    <source>
        <dbReference type="ARBA" id="ARBA00023015"/>
    </source>
</evidence>
<keyword evidence="3" id="KW-0238">DNA-binding</keyword>
<keyword evidence="2" id="KW-0731">Sigma factor</keyword>
<dbReference type="RefSeq" id="WP_074573286.1">
    <property type="nucleotide sequence ID" value="NZ_FNJQ01000036.1"/>
</dbReference>
<dbReference type="EMBL" id="FNJQ01000036">
    <property type="protein sequence ID" value="SDP67990.1"/>
    <property type="molecule type" value="Genomic_DNA"/>
</dbReference>
<evidence type="ECO:0000256" key="4">
    <source>
        <dbReference type="ARBA" id="ARBA00023163"/>
    </source>
</evidence>
<reference evidence="7 8" key="1">
    <citation type="submission" date="2016-10" db="EMBL/GenBank/DDBJ databases">
        <authorList>
            <person name="de Groot N.N."/>
        </authorList>
    </citation>
    <scope>NUCLEOTIDE SEQUENCE [LARGE SCALE GENOMIC DNA]</scope>
    <source>
        <strain evidence="7 8">S137</strain>
    </source>
</reference>
<dbReference type="Gene3D" id="1.10.1740.10">
    <property type="match status" value="1"/>
</dbReference>
<dbReference type="InterPro" id="IPR013325">
    <property type="entry name" value="RNA_pol_sigma_r2"/>
</dbReference>
<sequence>MYSENAENELIRRAQKGDKKAVCQLLAAYEGLIQNMRRRYQYTPTGAMIADDAPGILGLAFLEAVRDYKTEGQAHFAAFLQRRLHAAIYQAFRETCRYQQRTAHPEAAASEDGSDWYDVIPSALPSPEREVSARDELARICQQLSAAEKQLLSMICLQGLTQSRIAAMLHRSPGTISKQLQKLRTRLQAITGMATASPCT</sequence>
<dbReference type="GO" id="GO:0003677">
    <property type="term" value="F:DNA binding"/>
    <property type="evidence" value="ECO:0007669"/>
    <property type="project" value="UniProtKB-KW"/>
</dbReference>
<dbReference type="Gene3D" id="1.10.10.10">
    <property type="entry name" value="Winged helix-like DNA-binding domain superfamily/Winged helix DNA-binding domain"/>
    <property type="match status" value="1"/>
</dbReference>
<proteinExistence type="predicted"/>
<evidence type="ECO:0000256" key="2">
    <source>
        <dbReference type="ARBA" id="ARBA00023082"/>
    </source>
</evidence>
<dbReference type="Proteomes" id="UP000182412">
    <property type="component" value="Unassembled WGS sequence"/>
</dbReference>
<dbReference type="Pfam" id="PF08281">
    <property type="entry name" value="Sigma70_r4_2"/>
    <property type="match status" value="1"/>
</dbReference>
<accession>A0A1H0UPG2</accession>
<keyword evidence="1" id="KW-0805">Transcription regulation</keyword>
<evidence type="ECO:0000256" key="3">
    <source>
        <dbReference type="ARBA" id="ARBA00023125"/>
    </source>
</evidence>
<evidence type="ECO:0000313" key="8">
    <source>
        <dbReference type="Proteomes" id="UP000182412"/>
    </source>
</evidence>
<name>A0A1H0UPG2_SELRU</name>
<evidence type="ECO:0000313" key="7">
    <source>
        <dbReference type="EMBL" id="SDP67990.1"/>
    </source>
</evidence>
<dbReference type="InterPro" id="IPR024760">
    <property type="entry name" value="HTH_dom_conjug_TS-like"/>
</dbReference>
<dbReference type="NCBIfam" id="TIGR02937">
    <property type="entry name" value="sigma70-ECF"/>
    <property type="match status" value="1"/>
</dbReference>
<dbReference type="PANTHER" id="PTHR30385">
    <property type="entry name" value="SIGMA FACTOR F FLAGELLAR"/>
    <property type="match status" value="1"/>
</dbReference>
<evidence type="ECO:0000259" key="6">
    <source>
        <dbReference type="Pfam" id="PF12645"/>
    </source>
</evidence>
<dbReference type="InterPro" id="IPR036388">
    <property type="entry name" value="WH-like_DNA-bd_sf"/>
</dbReference>
<feature type="domain" description="RNA polymerase sigma factor 70 region 4 type 2" evidence="5">
    <location>
        <begin position="135"/>
        <end position="187"/>
    </location>
</feature>
<dbReference type="AlphaFoldDB" id="A0A1H0UPG2"/>
<dbReference type="InterPro" id="IPR013249">
    <property type="entry name" value="RNA_pol_sigma70_r4_t2"/>
</dbReference>
<keyword evidence="4" id="KW-0804">Transcription</keyword>
<evidence type="ECO:0000259" key="5">
    <source>
        <dbReference type="Pfam" id="PF08281"/>
    </source>
</evidence>
<dbReference type="GO" id="GO:0006352">
    <property type="term" value="P:DNA-templated transcription initiation"/>
    <property type="evidence" value="ECO:0007669"/>
    <property type="project" value="InterPro"/>
</dbReference>
<dbReference type="Pfam" id="PF12645">
    <property type="entry name" value="HTH_16"/>
    <property type="match status" value="1"/>
</dbReference>
<feature type="domain" description="Helix-turn-helix conjugative transposon-like" evidence="6">
    <location>
        <begin position="8"/>
        <end position="68"/>
    </location>
</feature>
<dbReference type="GO" id="GO:0016987">
    <property type="term" value="F:sigma factor activity"/>
    <property type="evidence" value="ECO:0007669"/>
    <property type="project" value="UniProtKB-KW"/>
</dbReference>
<gene>
    <name evidence="7" type="ORF">SAMN05216366_1369</name>
</gene>
<dbReference type="InterPro" id="IPR014284">
    <property type="entry name" value="RNA_pol_sigma-70_dom"/>
</dbReference>
<dbReference type="InterPro" id="IPR013324">
    <property type="entry name" value="RNA_pol_sigma_r3/r4-like"/>
</dbReference>
<dbReference type="SUPFAM" id="SSF88659">
    <property type="entry name" value="Sigma3 and sigma4 domains of RNA polymerase sigma factors"/>
    <property type="match status" value="1"/>
</dbReference>
<protein>
    <submittedName>
        <fullName evidence="7">RNA polymerase sigma factor, sigma-70 family</fullName>
    </submittedName>
</protein>